<gene>
    <name evidence="2" type="ORF">PBRASI_LOCUS11156</name>
</gene>
<feature type="compositionally biased region" description="Basic and acidic residues" evidence="1">
    <location>
        <begin position="17"/>
        <end position="26"/>
    </location>
</feature>
<feature type="region of interest" description="Disordered" evidence="1">
    <location>
        <begin position="78"/>
        <end position="147"/>
    </location>
</feature>
<proteinExistence type="predicted"/>
<feature type="compositionally biased region" description="Basic and acidic residues" evidence="1">
    <location>
        <begin position="91"/>
        <end position="106"/>
    </location>
</feature>
<dbReference type="EMBL" id="CAJVPI010004499">
    <property type="protein sequence ID" value="CAG8668148.1"/>
    <property type="molecule type" value="Genomic_DNA"/>
</dbReference>
<feature type="non-terminal residue" evidence="2">
    <location>
        <position position="170"/>
    </location>
</feature>
<keyword evidence="3" id="KW-1185">Reference proteome</keyword>
<protein>
    <submittedName>
        <fullName evidence="2">9131_t:CDS:1</fullName>
    </submittedName>
</protein>
<evidence type="ECO:0000256" key="1">
    <source>
        <dbReference type="SAM" id="MobiDB-lite"/>
    </source>
</evidence>
<organism evidence="2 3">
    <name type="scientific">Paraglomus brasilianum</name>
    <dbReference type="NCBI Taxonomy" id="144538"/>
    <lineage>
        <taxon>Eukaryota</taxon>
        <taxon>Fungi</taxon>
        <taxon>Fungi incertae sedis</taxon>
        <taxon>Mucoromycota</taxon>
        <taxon>Glomeromycotina</taxon>
        <taxon>Glomeromycetes</taxon>
        <taxon>Paraglomerales</taxon>
        <taxon>Paraglomeraceae</taxon>
        <taxon>Paraglomus</taxon>
    </lineage>
</organism>
<dbReference type="Proteomes" id="UP000789739">
    <property type="component" value="Unassembled WGS sequence"/>
</dbReference>
<feature type="compositionally biased region" description="Polar residues" evidence="1">
    <location>
        <begin position="114"/>
        <end position="141"/>
    </location>
</feature>
<name>A0A9N9HBR3_9GLOM</name>
<evidence type="ECO:0000313" key="2">
    <source>
        <dbReference type="EMBL" id="CAG8668148.1"/>
    </source>
</evidence>
<dbReference type="AlphaFoldDB" id="A0A9N9HBR3"/>
<feature type="compositionally biased region" description="Basic residues" evidence="1">
    <location>
        <begin position="7"/>
        <end position="16"/>
    </location>
</feature>
<comment type="caution">
    <text evidence="2">The sequence shown here is derived from an EMBL/GenBank/DDBJ whole genome shotgun (WGS) entry which is preliminary data.</text>
</comment>
<reference evidence="2" key="1">
    <citation type="submission" date="2021-06" db="EMBL/GenBank/DDBJ databases">
        <authorList>
            <person name="Kallberg Y."/>
            <person name="Tangrot J."/>
            <person name="Rosling A."/>
        </authorList>
    </citation>
    <scope>NUCLEOTIDE SEQUENCE</scope>
    <source>
        <strain evidence="2">BR232B</strain>
    </source>
</reference>
<accession>A0A9N9HBR3</accession>
<evidence type="ECO:0000313" key="3">
    <source>
        <dbReference type="Proteomes" id="UP000789739"/>
    </source>
</evidence>
<feature type="region of interest" description="Disordered" evidence="1">
    <location>
        <begin position="1"/>
        <end position="65"/>
    </location>
</feature>
<sequence>DKEETKKRRKRRKSKKRQDAEKRASKYLDTSEAPFKRNESSLNTEKTIDRSAVNNEFPTLGQGSEYMPFSSVVVNMEEVRASQETEEEDDDRRGRSTEIKRLHDLRNIVPDVYDTSQETRTQSPTVPHSNTELSKSSSTIPEPSREPMKLTIVKWIEEDQRQNAEPVIVE</sequence>